<keyword evidence="10" id="KW-1185">Reference proteome</keyword>
<dbReference type="PANTHER" id="PTHR30026">
    <property type="entry name" value="OUTER MEMBRANE PROTEIN TOLC"/>
    <property type="match status" value="1"/>
</dbReference>
<evidence type="ECO:0000256" key="7">
    <source>
        <dbReference type="ARBA" id="ARBA00023237"/>
    </source>
</evidence>
<evidence type="ECO:0000256" key="1">
    <source>
        <dbReference type="ARBA" id="ARBA00004442"/>
    </source>
</evidence>
<feature type="signal peptide" evidence="8">
    <location>
        <begin position="1"/>
        <end position="20"/>
    </location>
</feature>
<dbReference type="Pfam" id="PF02321">
    <property type="entry name" value="OEP"/>
    <property type="match status" value="2"/>
</dbReference>
<dbReference type="InterPro" id="IPR003423">
    <property type="entry name" value="OMP_efflux"/>
</dbReference>
<organism evidence="9 10">
    <name type="scientific">Paralabilibaculum antarcticum</name>
    <dbReference type="NCBI Taxonomy" id="2912572"/>
    <lineage>
        <taxon>Bacteria</taxon>
        <taxon>Pseudomonadati</taxon>
        <taxon>Bacteroidota</taxon>
        <taxon>Bacteroidia</taxon>
        <taxon>Marinilabiliales</taxon>
        <taxon>Marinifilaceae</taxon>
        <taxon>Paralabilibaculum</taxon>
    </lineage>
</organism>
<comment type="subcellular location">
    <subcellularLocation>
        <location evidence="1">Cell outer membrane</location>
    </subcellularLocation>
</comment>
<proteinExistence type="inferred from homology"/>
<evidence type="ECO:0000256" key="8">
    <source>
        <dbReference type="SAM" id="SignalP"/>
    </source>
</evidence>
<gene>
    <name evidence="9" type="ORF">L3049_01040</name>
</gene>
<keyword evidence="4" id="KW-1134">Transmembrane beta strand</keyword>
<keyword evidence="8" id="KW-0732">Signal</keyword>
<keyword evidence="7" id="KW-0998">Cell outer membrane</keyword>
<evidence type="ECO:0000313" key="9">
    <source>
        <dbReference type="EMBL" id="MDE5416574.1"/>
    </source>
</evidence>
<dbReference type="Gene3D" id="1.20.1600.10">
    <property type="entry name" value="Outer membrane efflux proteins (OEP)"/>
    <property type="match status" value="1"/>
</dbReference>
<evidence type="ECO:0000256" key="2">
    <source>
        <dbReference type="ARBA" id="ARBA00007613"/>
    </source>
</evidence>
<keyword evidence="3" id="KW-0813">Transport</keyword>
<feature type="chain" id="PRO_5046941325" evidence="8">
    <location>
        <begin position="21"/>
        <end position="415"/>
    </location>
</feature>
<evidence type="ECO:0000313" key="10">
    <source>
        <dbReference type="Proteomes" id="UP001528920"/>
    </source>
</evidence>
<dbReference type="RefSeq" id="WP_275107916.1">
    <property type="nucleotide sequence ID" value="NZ_JAKJSC010000001.1"/>
</dbReference>
<dbReference type="SUPFAM" id="SSF56954">
    <property type="entry name" value="Outer membrane efflux proteins (OEP)"/>
    <property type="match status" value="1"/>
</dbReference>
<dbReference type="EMBL" id="JAKJSC010000001">
    <property type="protein sequence ID" value="MDE5416574.1"/>
    <property type="molecule type" value="Genomic_DNA"/>
</dbReference>
<name>A0ABT5VMC0_9BACT</name>
<comment type="caution">
    <text evidence="9">The sequence shown here is derived from an EMBL/GenBank/DDBJ whole genome shotgun (WGS) entry which is preliminary data.</text>
</comment>
<reference evidence="9 10" key="1">
    <citation type="submission" date="2022-01" db="EMBL/GenBank/DDBJ databases">
        <title>Labilibaculum sp. nov, a marine bacterium isolated from Antarctica.</title>
        <authorList>
            <person name="Dai W."/>
        </authorList>
    </citation>
    <scope>NUCLEOTIDE SEQUENCE [LARGE SCALE GENOMIC DNA]</scope>
    <source>
        <strain evidence="9 10">DW002</strain>
    </source>
</reference>
<dbReference type="Proteomes" id="UP001528920">
    <property type="component" value="Unassembled WGS sequence"/>
</dbReference>
<comment type="similarity">
    <text evidence="2">Belongs to the outer membrane factor (OMF) (TC 1.B.17) family.</text>
</comment>
<keyword evidence="6" id="KW-0472">Membrane</keyword>
<evidence type="ECO:0000256" key="5">
    <source>
        <dbReference type="ARBA" id="ARBA00022692"/>
    </source>
</evidence>
<accession>A0ABT5VMC0</accession>
<dbReference type="InterPro" id="IPR051906">
    <property type="entry name" value="TolC-like"/>
</dbReference>
<sequence length="415" mass="46558">MKNRIIIAVILLTFVLPTKAQEALTLESSIEIALSNNLNIKIAKNQAEVSANSATIGNAGLLPTLNASGGVNYAEYSTDEITSSAGLNFSYTLFDGFGGKYNYKILNLQKEQGSLTARYTIENIISSVIYEFYELSKAFDELGVASNNLEISKDRLLRNESKYEFGTMNKLEVLNAKVDFNRDSSSYLKSQQLYEELSREMNVLLGRNAEIEYQIIPDASTFQEFDLSELKKQALSKNADYLIKASQMREDELTVKKAKSGQLPSVNLNSSYSYYENKVLGSNSNTQLTGGVSMSFNLFDGKKKKTEIANAKIQKQNAELEYYNKMLELEKDLVNAYADYQYNLKTLALEEDALEAAQLNFEQTKEYYQLGQVSSTTFREAQLNLVEAQNNKASARYDAKQSEVSIKKISGMLLQ</sequence>
<keyword evidence="5" id="KW-0812">Transmembrane</keyword>
<protein>
    <submittedName>
        <fullName evidence="9">TolC family protein</fullName>
    </submittedName>
</protein>
<evidence type="ECO:0000256" key="6">
    <source>
        <dbReference type="ARBA" id="ARBA00023136"/>
    </source>
</evidence>
<evidence type="ECO:0000256" key="3">
    <source>
        <dbReference type="ARBA" id="ARBA00022448"/>
    </source>
</evidence>
<evidence type="ECO:0000256" key="4">
    <source>
        <dbReference type="ARBA" id="ARBA00022452"/>
    </source>
</evidence>
<dbReference type="PANTHER" id="PTHR30026:SF20">
    <property type="entry name" value="OUTER MEMBRANE PROTEIN TOLC"/>
    <property type="match status" value="1"/>
</dbReference>